<name>A0A3N4ICJ7_ASCIM</name>
<organism evidence="2 3">
    <name type="scientific">Ascobolus immersus RN42</name>
    <dbReference type="NCBI Taxonomy" id="1160509"/>
    <lineage>
        <taxon>Eukaryota</taxon>
        <taxon>Fungi</taxon>
        <taxon>Dikarya</taxon>
        <taxon>Ascomycota</taxon>
        <taxon>Pezizomycotina</taxon>
        <taxon>Pezizomycetes</taxon>
        <taxon>Pezizales</taxon>
        <taxon>Ascobolaceae</taxon>
        <taxon>Ascobolus</taxon>
    </lineage>
</organism>
<keyword evidence="1" id="KW-0175">Coiled coil</keyword>
<evidence type="ECO:0000256" key="1">
    <source>
        <dbReference type="SAM" id="Coils"/>
    </source>
</evidence>
<reference evidence="2 3" key="1">
    <citation type="journal article" date="2018" name="Nat. Ecol. Evol.">
        <title>Pezizomycetes genomes reveal the molecular basis of ectomycorrhizal truffle lifestyle.</title>
        <authorList>
            <person name="Murat C."/>
            <person name="Payen T."/>
            <person name="Noel B."/>
            <person name="Kuo A."/>
            <person name="Morin E."/>
            <person name="Chen J."/>
            <person name="Kohler A."/>
            <person name="Krizsan K."/>
            <person name="Balestrini R."/>
            <person name="Da Silva C."/>
            <person name="Montanini B."/>
            <person name="Hainaut M."/>
            <person name="Levati E."/>
            <person name="Barry K.W."/>
            <person name="Belfiori B."/>
            <person name="Cichocki N."/>
            <person name="Clum A."/>
            <person name="Dockter R.B."/>
            <person name="Fauchery L."/>
            <person name="Guy J."/>
            <person name="Iotti M."/>
            <person name="Le Tacon F."/>
            <person name="Lindquist E.A."/>
            <person name="Lipzen A."/>
            <person name="Malagnac F."/>
            <person name="Mello A."/>
            <person name="Molinier V."/>
            <person name="Miyauchi S."/>
            <person name="Poulain J."/>
            <person name="Riccioni C."/>
            <person name="Rubini A."/>
            <person name="Sitrit Y."/>
            <person name="Splivallo R."/>
            <person name="Traeger S."/>
            <person name="Wang M."/>
            <person name="Zifcakova L."/>
            <person name="Wipf D."/>
            <person name="Zambonelli A."/>
            <person name="Paolocci F."/>
            <person name="Nowrousian M."/>
            <person name="Ottonello S."/>
            <person name="Baldrian P."/>
            <person name="Spatafora J.W."/>
            <person name="Henrissat B."/>
            <person name="Nagy L.G."/>
            <person name="Aury J.M."/>
            <person name="Wincker P."/>
            <person name="Grigoriev I.V."/>
            <person name="Bonfante P."/>
            <person name="Martin F.M."/>
        </authorList>
    </citation>
    <scope>NUCLEOTIDE SEQUENCE [LARGE SCALE GENOMIC DNA]</scope>
    <source>
        <strain evidence="2 3">RN42</strain>
    </source>
</reference>
<dbReference type="AlphaFoldDB" id="A0A3N4ICJ7"/>
<dbReference type="EMBL" id="ML119662">
    <property type="protein sequence ID" value="RPA83805.1"/>
    <property type="molecule type" value="Genomic_DNA"/>
</dbReference>
<proteinExistence type="predicted"/>
<protein>
    <submittedName>
        <fullName evidence="2">Uncharacterized protein</fullName>
    </submittedName>
</protein>
<dbReference type="Proteomes" id="UP000275078">
    <property type="component" value="Unassembled WGS sequence"/>
</dbReference>
<sequence>MDSAPLDPLQLVHAEHLIPYYLEQIRNARGSSITSTMDQLIGFVKAFSPTEDDLKEVFQRDLSAKEAFERDLKEIKELIREIDKLKDRIKPFRDIIDSREMEDLLDFDDLRVILGADGQRKYPTRVVYKKWIDERNGRLFEGRKAAEDFEEDFRKKYDEREPGSERRLEKMGLLSRVLKIVFSYVGVQFKRNSDRTLIHFMWCGLRPEVEVQDYETWIKIEEQPLLEEDNKPQYGYYEVKEELEGKHGAELPLKLEHIKAFFTDPYFRDLFPFAFRRTLVEYRDWLVELDRLRQTFPSLWATLARLLKRFPLQKRFDDERRQLAWLKECRDRNSEAIQGAEQFVNFVASVDNSKQETLAREGREMGREMKILQDEQKGLQASIKTAEEVVNSLRKELRECGTIEQLEEHLRMQVLTNENAQSTSSNTFRSICAGIRYYMLDCCISGEVYP</sequence>
<keyword evidence="3" id="KW-1185">Reference proteome</keyword>
<feature type="coiled-coil region" evidence="1">
    <location>
        <begin position="369"/>
        <end position="396"/>
    </location>
</feature>
<gene>
    <name evidence="2" type="ORF">BJ508DRAFT_324163</name>
</gene>
<evidence type="ECO:0000313" key="3">
    <source>
        <dbReference type="Proteomes" id="UP000275078"/>
    </source>
</evidence>
<accession>A0A3N4ICJ7</accession>
<evidence type="ECO:0000313" key="2">
    <source>
        <dbReference type="EMBL" id="RPA83805.1"/>
    </source>
</evidence>